<dbReference type="AlphaFoldDB" id="A0A0B7H0C4"/>
<dbReference type="EMBL" id="CDNC01000025">
    <property type="protein sequence ID" value="CEM62376.1"/>
    <property type="molecule type" value="Genomic_DNA"/>
</dbReference>
<organism evidence="1 2">
    <name type="scientific">Treponema phagedenis</name>
    <dbReference type="NCBI Taxonomy" id="162"/>
    <lineage>
        <taxon>Bacteria</taxon>
        <taxon>Pseudomonadati</taxon>
        <taxon>Spirochaetota</taxon>
        <taxon>Spirochaetia</taxon>
        <taxon>Spirochaetales</taxon>
        <taxon>Treponemataceae</taxon>
        <taxon>Treponema</taxon>
    </lineage>
</organism>
<protein>
    <recommendedName>
        <fullName evidence="3">Methyl-accepting chemotaxis protein</fullName>
    </recommendedName>
</protein>
<evidence type="ECO:0008006" key="3">
    <source>
        <dbReference type="Google" id="ProtNLM"/>
    </source>
</evidence>
<proteinExistence type="predicted"/>
<sequence length="66" mass="7413">MLRGGEQVADEMRKLDDLTRVITDSMNEMASGAVQISNAVQEVNEITQRNKDSIDNLTTEVEKFKV</sequence>
<keyword evidence="2" id="KW-1185">Reference proteome</keyword>
<gene>
    <name evidence="1" type="ORF">TPHV1_310005</name>
</gene>
<dbReference type="SUPFAM" id="SSF58104">
    <property type="entry name" value="Methyl-accepting chemotaxis protein (MCP) signaling domain"/>
    <property type="match status" value="1"/>
</dbReference>
<name>A0A0B7H0C4_TREPH</name>
<dbReference type="Gene3D" id="1.10.287.950">
    <property type="entry name" value="Methyl-accepting chemotaxis protein"/>
    <property type="match status" value="1"/>
</dbReference>
<accession>A0A0B7H0C4</accession>
<evidence type="ECO:0000313" key="1">
    <source>
        <dbReference type="EMBL" id="CEM62376.1"/>
    </source>
</evidence>
<dbReference type="Proteomes" id="UP000042527">
    <property type="component" value="Unassembled WGS sequence"/>
</dbReference>
<reference evidence="2" key="1">
    <citation type="submission" date="2015-01" db="EMBL/GenBank/DDBJ databases">
        <authorList>
            <person name="Manzoor Shahid"/>
            <person name="Zubair Saima"/>
        </authorList>
    </citation>
    <scope>NUCLEOTIDE SEQUENCE [LARGE SCALE GENOMIC DNA]</scope>
    <source>
        <strain evidence="2">V1</strain>
    </source>
</reference>
<evidence type="ECO:0000313" key="2">
    <source>
        <dbReference type="Proteomes" id="UP000042527"/>
    </source>
</evidence>